<dbReference type="PANTHER" id="PTHR43204:SF1">
    <property type="entry name" value="ABC TRANSPORTER I FAMILY MEMBER 6, CHLOROPLASTIC"/>
    <property type="match status" value="1"/>
</dbReference>
<dbReference type="InterPro" id="IPR003593">
    <property type="entry name" value="AAA+_ATPase"/>
</dbReference>
<sequence length="256" mass="29188">MTNHQILKIENLQATVNNKDMLLKGINLSINRGEVHAIMGKNGSGKSTLAKVIAGHPKYHITKGKILLNQQDITREEATTRSHKGIFLAFQYPVEIPGVNNIDFLRLAYNSNRKANQDEELDPLTFFELINTKSKTIEMQSHFLSRNVNEGFSGGEKKKNEILQMDLLNAQLAILDEIDSGLDIDALKIIAKQINQFKHKYNSILIITHYKRLLEYIIPDYIHIMDKGNIIYTGNSEIANKLEKHGYEYINKISKI</sequence>
<keyword evidence="5" id="KW-0150">Chloroplast</keyword>
<dbReference type="NCBIfam" id="TIGR01978">
    <property type="entry name" value="sufC"/>
    <property type="match status" value="1"/>
</dbReference>
<dbReference type="SMART" id="SM00382">
    <property type="entry name" value="AAA"/>
    <property type="match status" value="1"/>
</dbReference>
<dbReference type="Pfam" id="PF00005">
    <property type="entry name" value="ABC_tran"/>
    <property type="match status" value="1"/>
</dbReference>
<keyword evidence="5" id="KW-0934">Plastid</keyword>
<dbReference type="CDD" id="cd03217">
    <property type="entry name" value="ABC_FeS_Assembly"/>
    <property type="match status" value="1"/>
</dbReference>
<dbReference type="RefSeq" id="YP_009509269.1">
    <property type="nucleotide sequence ID" value="NC_039092.1"/>
</dbReference>
<protein>
    <recommendedName>
        <fullName evidence="1">Probable ATP-dependent transporter ycf16</fullName>
    </recommendedName>
</protein>
<evidence type="ECO:0000256" key="3">
    <source>
        <dbReference type="ARBA" id="ARBA00022840"/>
    </source>
</evidence>
<reference evidence="5" key="1">
    <citation type="submission" date="2018-05" db="EMBL/GenBank/DDBJ databases">
        <title>Organellar genomes of Gracilariaceae.</title>
        <authorList>
            <person name="Iha C."/>
            <person name="Oliveira M.C."/>
        </authorList>
    </citation>
    <scope>NUCLEOTIDE SEQUENCE</scope>
</reference>
<gene>
    <name evidence="5" type="primary">sufC</name>
</gene>
<name>A0A345U8Y3_9FLOR</name>
<dbReference type="GO" id="GO:0016887">
    <property type="term" value="F:ATP hydrolysis activity"/>
    <property type="evidence" value="ECO:0007669"/>
    <property type="project" value="InterPro"/>
</dbReference>
<evidence type="ECO:0000256" key="2">
    <source>
        <dbReference type="ARBA" id="ARBA00022741"/>
    </source>
</evidence>
<dbReference type="Gene3D" id="3.40.50.300">
    <property type="entry name" value="P-loop containing nucleotide triphosphate hydrolases"/>
    <property type="match status" value="1"/>
</dbReference>
<evidence type="ECO:0000259" key="4">
    <source>
        <dbReference type="PROSITE" id="PS50893"/>
    </source>
</evidence>
<dbReference type="GeneID" id="37620548"/>
<accession>A0A345U8Y3</accession>
<dbReference type="AlphaFoldDB" id="A0A345U8Y3"/>
<dbReference type="InterPro" id="IPR010230">
    <property type="entry name" value="FeS-cluster_ATPase_SufC"/>
</dbReference>
<dbReference type="PANTHER" id="PTHR43204">
    <property type="entry name" value="ABC TRANSPORTER I FAMILY MEMBER 6, CHLOROPLASTIC"/>
    <property type="match status" value="1"/>
</dbReference>
<dbReference type="SUPFAM" id="SSF52540">
    <property type="entry name" value="P-loop containing nucleoside triphosphate hydrolases"/>
    <property type="match status" value="1"/>
</dbReference>
<dbReference type="PROSITE" id="PS50893">
    <property type="entry name" value="ABC_TRANSPORTER_2"/>
    <property type="match status" value="1"/>
</dbReference>
<dbReference type="InterPro" id="IPR003439">
    <property type="entry name" value="ABC_transporter-like_ATP-bd"/>
</dbReference>
<evidence type="ECO:0000313" key="5">
    <source>
        <dbReference type="EMBL" id="AXI96919.1"/>
    </source>
</evidence>
<dbReference type="InterPro" id="IPR027417">
    <property type="entry name" value="P-loop_NTPase"/>
</dbReference>
<evidence type="ECO:0000256" key="1">
    <source>
        <dbReference type="ARBA" id="ARBA00014334"/>
    </source>
</evidence>
<dbReference type="EMBL" id="MH396013">
    <property type="protein sequence ID" value="AXI96919.1"/>
    <property type="molecule type" value="Genomic_DNA"/>
</dbReference>
<geneLocation type="chloroplast" evidence="5"/>
<dbReference type="GO" id="GO:0005524">
    <property type="term" value="F:ATP binding"/>
    <property type="evidence" value="ECO:0007669"/>
    <property type="project" value="UniProtKB-KW"/>
</dbReference>
<organism evidence="5">
    <name type="scientific">Gracilaria vermiculophylla</name>
    <dbReference type="NCBI Taxonomy" id="2608709"/>
    <lineage>
        <taxon>Eukaryota</taxon>
        <taxon>Rhodophyta</taxon>
        <taxon>Florideophyceae</taxon>
        <taxon>Rhodymeniophycidae</taxon>
        <taxon>Gracilariales</taxon>
        <taxon>Gracilariaceae</taxon>
        <taxon>Gracilaria</taxon>
    </lineage>
</organism>
<proteinExistence type="predicted"/>
<keyword evidence="3 5" id="KW-0067">ATP-binding</keyword>
<feature type="domain" description="ABC transporter" evidence="4">
    <location>
        <begin position="7"/>
        <end position="252"/>
    </location>
</feature>
<keyword evidence="2" id="KW-0547">Nucleotide-binding</keyword>